<protein>
    <submittedName>
        <fullName evidence="3">Peptidoglycan binding domain-containing protein</fullName>
    </submittedName>
</protein>
<dbReference type="InterPro" id="IPR036365">
    <property type="entry name" value="PGBD-like_sf"/>
</dbReference>
<gene>
    <name evidence="3" type="ORF">Ga0058931_2665</name>
</gene>
<dbReference type="Gene3D" id="1.10.101.10">
    <property type="entry name" value="PGBD-like superfamily/PGBD"/>
    <property type="match status" value="1"/>
</dbReference>
<evidence type="ECO:0000259" key="2">
    <source>
        <dbReference type="Pfam" id="PF01471"/>
    </source>
</evidence>
<feature type="chain" id="PRO_5045310672" evidence="1">
    <location>
        <begin position="33"/>
        <end position="152"/>
    </location>
</feature>
<feature type="signal peptide" evidence="1">
    <location>
        <begin position="1"/>
        <end position="32"/>
    </location>
</feature>
<evidence type="ECO:0000313" key="4">
    <source>
        <dbReference type="Proteomes" id="UP000182045"/>
    </source>
</evidence>
<sequence>MTHRARHNRFLALHIGAVVTLTAMAHAEMASASDPDTTRARIETASLSLPASPNRACWARYSVNGAKPANGVIEETAFRVPCPETVNSAFVASLQRALQVRDYYAGPITGRPDAATRSAVHAFQRDNGFDSPILTLDTAQRLGLSPRDFGQN</sequence>
<name>A0ABM9VVN4_9RHOB</name>
<organism evidence="3 4">
    <name type="scientific">Roseibaca calidilacus</name>
    <dbReference type="NCBI Taxonomy" id="1666912"/>
    <lineage>
        <taxon>Bacteria</taxon>
        <taxon>Pseudomonadati</taxon>
        <taxon>Pseudomonadota</taxon>
        <taxon>Alphaproteobacteria</taxon>
        <taxon>Rhodobacterales</taxon>
        <taxon>Paracoccaceae</taxon>
        <taxon>Roseinatronobacter</taxon>
    </lineage>
</organism>
<keyword evidence="1" id="KW-0732">Signal</keyword>
<dbReference type="SUPFAM" id="SSF47090">
    <property type="entry name" value="PGBD-like"/>
    <property type="match status" value="1"/>
</dbReference>
<dbReference type="InterPro" id="IPR036366">
    <property type="entry name" value="PGBDSf"/>
</dbReference>
<keyword evidence="4" id="KW-1185">Reference proteome</keyword>
<dbReference type="Proteomes" id="UP000182045">
    <property type="component" value="Unassembled WGS sequence"/>
</dbReference>
<reference evidence="3 4" key="1">
    <citation type="submission" date="2016-01" db="EMBL/GenBank/DDBJ databases">
        <authorList>
            <person name="Varghese N."/>
        </authorList>
    </citation>
    <scope>NUCLEOTIDE SEQUENCE [LARGE SCALE GENOMIC DNA]</scope>
    <source>
        <strain evidence="3 4">HL-91</strain>
    </source>
</reference>
<proteinExistence type="predicted"/>
<evidence type="ECO:0000313" key="3">
    <source>
        <dbReference type="EMBL" id="CUX82924.1"/>
    </source>
</evidence>
<comment type="caution">
    <text evidence="3">The sequence shown here is derived from an EMBL/GenBank/DDBJ whole genome shotgun (WGS) entry which is preliminary data.</text>
</comment>
<dbReference type="RefSeq" id="WP_082700276.1">
    <property type="nucleotide sequence ID" value="NZ_FBYC01000004.1"/>
</dbReference>
<evidence type="ECO:0000256" key="1">
    <source>
        <dbReference type="SAM" id="SignalP"/>
    </source>
</evidence>
<feature type="domain" description="Peptidoglycan binding-like" evidence="2">
    <location>
        <begin position="89"/>
        <end position="129"/>
    </location>
</feature>
<dbReference type="InterPro" id="IPR002477">
    <property type="entry name" value="Peptidoglycan-bd-like"/>
</dbReference>
<dbReference type="EMBL" id="FBYC01000004">
    <property type="protein sequence ID" value="CUX82924.1"/>
    <property type="molecule type" value="Genomic_DNA"/>
</dbReference>
<dbReference type="Pfam" id="PF01471">
    <property type="entry name" value="PG_binding_1"/>
    <property type="match status" value="1"/>
</dbReference>
<accession>A0ABM9VVN4</accession>